<reference evidence="2 4" key="1">
    <citation type="submission" date="2016-09" db="EMBL/GenBank/DDBJ databases">
        <title>Complete Genome Sequence of Methanosarcina thermophila MT-1.</title>
        <authorList>
            <person name="Kouzuma A."/>
        </authorList>
    </citation>
    <scope>NUCLEOTIDE SEQUENCE [LARGE SCALE GENOMIC DNA]</scope>
    <source>
        <strain evidence="2 4">MT-1</strain>
    </source>
</reference>
<feature type="transmembrane region" description="Helical" evidence="1">
    <location>
        <begin position="20"/>
        <end position="39"/>
    </location>
</feature>
<keyword evidence="5" id="KW-1185">Reference proteome</keyword>
<evidence type="ECO:0000313" key="2">
    <source>
        <dbReference type="EMBL" id="BAW29442.1"/>
    </source>
</evidence>
<dbReference type="EMBL" id="FPAO01000007">
    <property type="protein sequence ID" value="SFT70692.1"/>
    <property type="molecule type" value="Genomic_DNA"/>
</dbReference>
<sequence length="74" mass="8567">MRGILLSKSEENLYRVKIALQLSFIVWVMLAIFMFYATFEATTRMYGTFLLLFMVVIFTPFLPDGAGYEEGKPE</sequence>
<dbReference type="EMBL" id="AP017646">
    <property type="protein sequence ID" value="BAW29442.1"/>
    <property type="molecule type" value="Genomic_DNA"/>
</dbReference>
<organism evidence="3 5">
    <name type="scientific">Methanosarcina thermophila</name>
    <dbReference type="NCBI Taxonomy" id="2210"/>
    <lineage>
        <taxon>Archaea</taxon>
        <taxon>Methanobacteriati</taxon>
        <taxon>Methanobacteriota</taxon>
        <taxon>Stenosarchaea group</taxon>
        <taxon>Methanomicrobia</taxon>
        <taxon>Methanosarcinales</taxon>
        <taxon>Methanosarcinaceae</taxon>
        <taxon>Methanosarcina</taxon>
    </lineage>
</organism>
<evidence type="ECO:0000313" key="3">
    <source>
        <dbReference type="EMBL" id="SFT70692.1"/>
    </source>
</evidence>
<protein>
    <submittedName>
        <fullName evidence="3">Uncharacterized protein</fullName>
    </submittedName>
</protein>
<dbReference type="Proteomes" id="UP000265557">
    <property type="component" value="Chromosome"/>
</dbReference>
<keyword evidence="1" id="KW-0472">Membrane</keyword>
<accession>A0A3G9CT56</accession>
<dbReference type="Proteomes" id="UP000323733">
    <property type="component" value="Unassembled WGS sequence"/>
</dbReference>
<reference evidence="3 5" key="2">
    <citation type="submission" date="2016-10" db="EMBL/GenBank/DDBJ databases">
        <authorList>
            <person name="Varghese N."/>
            <person name="Submissions S."/>
        </authorList>
    </citation>
    <scope>NUCLEOTIDE SEQUENCE [LARGE SCALE GENOMIC DNA]</scope>
    <source>
        <strain evidence="3 5">DSM 11855</strain>
    </source>
</reference>
<keyword evidence="1" id="KW-1133">Transmembrane helix</keyword>
<evidence type="ECO:0000313" key="5">
    <source>
        <dbReference type="Proteomes" id="UP000323733"/>
    </source>
</evidence>
<accession>A0A1I7A6Z0</accession>
<dbReference type="AlphaFoldDB" id="A0A1I7A6Z0"/>
<evidence type="ECO:0000256" key="1">
    <source>
        <dbReference type="SAM" id="Phobius"/>
    </source>
</evidence>
<keyword evidence="1" id="KW-0812">Transmembrane</keyword>
<name>A0A1I7A6Z0_METTE</name>
<proteinExistence type="predicted"/>
<evidence type="ECO:0000313" key="4">
    <source>
        <dbReference type="Proteomes" id="UP000265557"/>
    </source>
</evidence>
<feature type="transmembrane region" description="Helical" evidence="1">
    <location>
        <begin position="45"/>
        <end position="62"/>
    </location>
</feature>
<gene>
    <name evidence="2" type="ORF">MESMT1_1512</name>
    <name evidence="3" type="ORF">SAMN02910340_01920</name>
</gene>